<dbReference type="GO" id="GO:0004034">
    <property type="term" value="F:aldose 1-epimerase activity"/>
    <property type="evidence" value="ECO:0007669"/>
    <property type="project" value="TreeGrafter"/>
</dbReference>
<evidence type="ECO:0000256" key="1">
    <source>
        <dbReference type="ARBA" id="ARBA00006206"/>
    </source>
</evidence>
<organism evidence="5 6">
    <name type="scientific">Penicillium angulare</name>
    <dbReference type="NCBI Taxonomy" id="116970"/>
    <lineage>
        <taxon>Eukaryota</taxon>
        <taxon>Fungi</taxon>
        <taxon>Dikarya</taxon>
        <taxon>Ascomycota</taxon>
        <taxon>Pezizomycotina</taxon>
        <taxon>Eurotiomycetes</taxon>
        <taxon>Eurotiomycetidae</taxon>
        <taxon>Eurotiales</taxon>
        <taxon>Aspergillaceae</taxon>
        <taxon>Penicillium</taxon>
    </lineage>
</organism>
<dbReference type="Pfam" id="PF01263">
    <property type="entry name" value="Aldose_epim"/>
    <property type="match status" value="1"/>
</dbReference>
<proteinExistence type="inferred from homology"/>
<keyword evidence="4" id="KW-0732">Signal</keyword>
<dbReference type="PANTHER" id="PTHR10091">
    <property type="entry name" value="ALDOSE-1-EPIMERASE"/>
    <property type="match status" value="1"/>
</dbReference>
<protein>
    <recommendedName>
        <fullName evidence="7">Aldose 1-epimerase</fullName>
    </recommendedName>
</protein>
<gene>
    <name evidence="5" type="ORF">N7456_008763</name>
</gene>
<sequence length="414" mass="45311">MHLKSYVSAALYGLPALAYAAPAPSPSSTSTSGVDAAHFKEYTIEAENITVKVIPYGARLTSVLVPDRNGNTQDVLVGYDDPTEYLHDSETNHTYFGAVVGRYANRIKNGTFSIDGSTYQIPENEHGGKDTLHGGFVGYDERNWTVTSYDKSSITFTLLDEAWQGFPGDVISHAQFSVSTEKSPENPKGLPQLTTKLISLSLTEKTPIMLANHLYWNLNAFKDQTILNNTYLQMPLSKRFIAGDSLEVPTGEILDVDTAYDGALDFTEPKLVGKDIKKTAELCGADCTGYDTCWLIDRPSTYAADNSMVPSVRLASDTTGISLEVATNQAALQIYSCNGQNGTIATKESQAKRNKEQDGSAGAGFVEQYGCLVIETEDWIDGINQPQWGRDQYQIFSPEDGPAINWATYQFGTY</sequence>
<dbReference type="Gene3D" id="2.70.98.10">
    <property type="match status" value="1"/>
</dbReference>
<evidence type="ECO:0000313" key="6">
    <source>
        <dbReference type="Proteomes" id="UP001149165"/>
    </source>
</evidence>
<dbReference type="Proteomes" id="UP001149165">
    <property type="component" value="Unassembled WGS sequence"/>
</dbReference>
<dbReference type="GO" id="GO:0006006">
    <property type="term" value="P:glucose metabolic process"/>
    <property type="evidence" value="ECO:0007669"/>
    <property type="project" value="TreeGrafter"/>
</dbReference>
<dbReference type="EMBL" id="JAPQKH010000006">
    <property type="protein sequence ID" value="KAJ5092902.1"/>
    <property type="molecule type" value="Genomic_DNA"/>
</dbReference>
<name>A0A9W9F3P0_9EURO</name>
<dbReference type="FunFam" id="2.70.98.10:FF:000014">
    <property type="entry name" value="Aldose 1-epimerase, putative"/>
    <property type="match status" value="1"/>
</dbReference>
<evidence type="ECO:0000256" key="2">
    <source>
        <dbReference type="ARBA" id="ARBA00023235"/>
    </source>
</evidence>
<keyword evidence="6" id="KW-1185">Reference proteome</keyword>
<keyword evidence="2" id="KW-0413">Isomerase</keyword>
<keyword evidence="3" id="KW-0119">Carbohydrate metabolism</keyword>
<dbReference type="OrthoDB" id="274691at2759"/>
<comment type="caution">
    <text evidence="5">The sequence shown here is derived from an EMBL/GenBank/DDBJ whole genome shotgun (WGS) entry which is preliminary data.</text>
</comment>
<dbReference type="GO" id="GO:0033499">
    <property type="term" value="P:galactose catabolic process via UDP-galactose, Leloir pathway"/>
    <property type="evidence" value="ECO:0007669"/>
    <property type="project" value="TreeGrafter"/>
</dbReference>
<dbReference type="SUPFAM" id="SSF74650">
    <property type="entry name" value="Galactose mutarotase-like"/>
    <property type="match status" value="1"/>
</dbReference>
<reference evidence="5" key="1">
    <citation type="submission" date="2022-11" db="EMBL/GenBank/DDBJ databases">
        <authorList>
            <person name="Petersen C."/>
        </authorList>
    </citation>
    <scope>NUCLEOTIDE SEQUENCE</scope>
    <source>
        <strain evidence="5">IBT 30069</strain>
    </source>
</reference>
<dbReference type="PANTHER" id="PTHR10091:SF6">
    <property type="entry name" value="1-EPIMERASE, PUTATIVE (AFU_ORTHOLOGUE AFUA_3G13240)-RELATED"/>
    <property type="match status" value="1"/>
</dbReference>
<dbReference type="CDD" id="cd09019">
    <property type="entry name" value="galactose_mutarotase_like"/>
    <property type="match status" value="1"/>
</dbReference>
<evidence type="ECO:0008006" key="7">
    <source>
        <dbReference type="Google" id="ProtNLM"/>
    </source>
</evidence>
<dbReference type="InterPro" id="IPR047215">
    <property type="entry name" value="Galactose_mutarotase-like"/>
</dbReference>
<accession>A0A9W9F3P0</accession>
<evidence type="ECO:0000313" key="5">
    <source>
        <dbReference type="EMBL" id="KAJ5092902.1"/>
    </source>
</evidence>
<dbReference type="InterPro" id="IPR014718">
    <property type="entry name" value="GH-type_carb-bd"/>
</dbReference>
<feature type="chain" id="PRO_5040848569" description="Aldose 1-epimerase" evidence="4">
    <location>
        <begin position="21"/>
        <end position="414"/>
    </location>
</feature>
<dbReference type="AlphaFoldDB" id="A0A9W9F3P0"/>
<dbReference type="GO" id="GO:0030246">
    <property type="term" value="F:carbohydrate binding"/>
    <property type="evidence" value="ECO:0007669"/>
    <property type="project" value="InterPro"/>
</dbReference>
<dbReference type="InterPro" id="IPR008183">
    <property type="entry name" value="Aldose_1/G6P_1-epimerase"/>
</dbReference>
<comment type="similarity">
    <text evidence="1">Belongs to the aldose epimerase family.</text>
</comment>
<reference evidence="5" key="2">
    <citation type="journal article" date="2023" name="IMA Fungus">
        <title>Comparative genomic study of the Penicillium genus elucidates a diverse pangenome and 15 lateral gene transfer events.</title>
        <authorList>
            <person name="Petersen C."/>
            <person name="Sorensen T."/>
            <person name="Nielsen M.R."/>
            <person name="Sondergaard T.E."/>
            <person name="Sorensen J.L."/>
            <person name="Fitzpatrick D.A."/>
            <person name="Frisvad J.C."/>
            <person name="Nielsen K.L."/>
        </authorList>
    </citation>
    <scope>NUCLEOTIDE SEQUENCE</scope>
    <source>
        <strain evidence="5">IBT 30069</strain>
    </source>
</reference>
<evidence type="ECO:0000256" key="4">
    <source>
        <dbReference type="SAM" id="SignalP"/>
    </source>
</evidence>
<feature type="signal peptide" evidence="4">
    <location>
        <begin position="1"/>
        <end position="20"/>
    </location>
</feature>
<dbReference type="InterPro" id="IPR011013">
    <property type="entry name" value="Gal_mutarotase_sf_dom"/>
</dbReference>
<evidence type="ECO:0000256" key="3">
    <source>
        <dbReference type="ARBA" id="ARBA00023277"/>
    </source>
</evidence>